<keyword evidence="2" id="KW-1185">Reference proteome</keyword>
<evidence type="ECO:0000313" key="1">
    <source>
        <dbReference type="EMBL" id="KIO76318.1"/>
    </source>
</evidence>
<organism evidence="1 2">
    <name type="scientific">Pedobacter lusitanus</name>
    <dbReference type="NCBI Taxonomy" id="1503925"/>
    <lineage>
        <taxon>Bacteria</taxon>
        <taxon>Pseudomonadati</taxon>
        <taxon>Bacteroidota</taxon>
        <taxon>Sphingobacteriia</taxon>
        <taxon>Sphingobacteriales</taxon>
        <taxon>Sphingobacteriaceae</taxon>
        <taxon>Pedobacter</taxon>
    </lineage>
</organism>
<dbReference type="AlphaFoldDB" id="A0A0D0F443"/>
<dbReference type="OrthoDB" id="769565at2"/>
<evidence type="ECO:0000313" key="2">
    <source>
        <dbReference type="Proteomes" id="UP000032049"/>
    </source>
</evidence>
<reference evidence="1 2" key="1">
    <citation type="submission" date="2015-01" db="EMBL/GenBank/DDBJ databases">
        <title>Draft genome sequence of Pedobacter sp. NL19 isolated from sludge of an effluent treatment pond in an abandoned uranium mine.</title>
        <authorList>
            <person name="Santos T."/>
            <person name="Caetano T."/>
            <person name="Covas C."/>
            <person name="Cruz A."/>
            <person name="Mendo S."/>
        </authorList>
    </citation>
    <scope>NUCLEOTIDE SEQUENCE [LARGE SCALE GENOMIC DNA]</scope>
    <source>
        <strain evidence="1 2">NL19</strain>
    </source>
</reference>
<proteinExistence type="predicted"/>
<name>A0A0D0F443_9SPHI</name>
<comment type="caution">
    <text evidence="1">The sequence shown here is derived from an EMBL/GenBank/DDBJ whole genome shotgun (WGS) entry which is preliminary data.</text>
</comment>
<dbReference type="RefSeq" id="WP_041883172.1">
    <property type="nucleotide sequence ID" value="NZ_CP157278.1"/>
</dbReference>
<sequence length="89" mass="10641">MTAADLHKRQELFYSVIDQVEKDYYLYFGLKSIQKKLTHTESVYDHFILNHDTFELSFDKESDLPQEIRDLIISAYQETFLLREGMSEN</sequence>
<dbReference type="Proteomes" id="UP000032049">
    <property type="component" value="Unassembled WGS sequence"/>
</dbReference>
<dbReference type="EMBL" id="JXRA01000065">
    <property type="protein sequence ID" value="KIO76318.1"/>
    <property type="molecule type" value="Genomic_DNA"/>
</dbReference>
<accession>A0A0D0F443</accession>
<dbReference type="STRING" id="1503925.TH53_15285"/>
<gene>
    <name evidence="1" type="ORF">TH53_15285</name>
</gene>
<protein>
    <submittedName>
        <fullName evidence="1">Uncharacterized protein</fullName>
    </submittedName>
</protein>